<dbReference type="InterPro" id="IPR052245">
    <property type="entry name" value="Plant_Stress_Dev_TF"/>
</dbReference>
<evidence type="ECO:0000259" key="4">
    <source>
        <dbReference type="PROSITE" id="PS50158"/>
    </source>
</evidence>
<dbReference type="OrthoDB" id="118550at2759"/>
<dbReference type="InterPro" id="IPR001878">
    <property type="entry name" value="Znf_CCHC"/>
</dbReference>
<feature type="compositionally biased region" description="Polar residues" evidence="3">
    <location>
        <begin position="218"/>
        <end position="229"/>
    </location>
</feature>
<feature type="domain" description="CCHC-type" evidence="4">
    <location>
        <begin position="12"/>
        <end position="27"/>
    </location>
</feature>
<dbReference type="Proteomes" id="UP001153076">
    <property type="component" value="Unassembled WGS sequence"/>
</dbReference>
<evidence type="ECO:0000256" key="1">
    <source>
        <dbReference type="ARBA" id="ARBA00023125"/>
    </source>
</evidence>
<protein>
    <recommendedName>
        <fullName evidence="4">CCHC-type domain-containing protein</fullName>
    </recommendedName>
</protein>
<keyword evidence="2" id="KW-0479">Metal-binding</keyword>
<dbReference type="GO" id="GO:0008270">
    <property type="term" value="F:zinc ion binding"/>
    <property type="evidence" value="ECO:0007669"/>
    <property type="project" value="UniProtKB-KW"/>
</dbReference>
<dbReference type="AlphaFoldDB" id="A0A9Q1KZ43"/>
<evidence type="ECO:0000313" key="6">
    <source>
        <dbReference type="Proteomes" id="UP001153076"/>
    </source>
</evidence>
<dbReference type="PANTHER" id="PTHR44191">
    <property type="entry name" value="TRANSCRIPTION FACTOR KUA1"/>
    <property type="match status" value="1"/>
</dbReference>
<dbReference type="PANTHER" id="PTHR44191:SF64">
    <property type="entry name" value="TRANSCRIPTION FACTOR MYB1R1"/>
    <property type="match status" value="1"/>
</dbReference>
<organism evidence="5 6">
    <name type="scientific">Carnegiea gigantea</name>
    <dbReference type="NCBI Taxonomy" id="171969"/>
    <lineage>
        <taxon>Eukaryota</taxon>
        <taxon>Viridiplantae</taxon>
        <taxon>Streptophyta</taxon>
        <taxon>Embryophyta</taxon>
        <taxon>Tracheophyta</taxon>
        <taxon>Spermatophyta</taxon>
        <taxon>Magnoliopsida</taxon>
        <taxon>eudicotyledons</taxon>
        <taxon>Gunneridae</taxon>
        <taxon>Pentapetalae</taxon>
        <taxon>Caryophyllales</taxon>
        <taxon>Cactineae</taxon>
        <taxon>Cactaceae</taxon>
        <taxon>Cactoideae</taxon>
        <taxon>Echinocereeae</taxon>
        <taxon>Carnegiea</taxon>
    </lineage>
</organism>
<keyword evidence="2" id="KW-0862">Zinc</keyword>
<dbReference type="GO" id="GO:0009723">
    <property type="term" value="P:response to ethylene"/>
    <property type="evidence" value="ECO:0007669"/>
    <property type="project" value="TreeGrafter"/>
</dbReference>
<evidence type="ECO:0000256" key="3">
    <source>
        <dbReference type="SAM" id="MobiDB-lite"/>
    </source>
</evidence>
<dbReference type="GO" id="GO:0006355">
    <property type="term" value="P:regulation of DNA-templated transcription"/>
    <property type="evidence" value="ECO:0007669"/>
    <property type="project" value="UniProtKB-ARBA"/>
</dbReference>
<feature type="region of interest" description="Disordered" evidence="3">
    <location>
        <begin position="169"/>
        <end position="229"/>
    </location>
</feature>
<evidence type="ECO:0000256" key="2">
    <source>
        <dbReference type="PROSITE-ProRule" id="PRU00047"/>
    </source>
</evidence>
<dbReference type="EMBL" id="JAKOGI010000008">
    <property type="protein sequence ID" value="KAJ8451720.1"/>
    <property type="molecule type" value="Genomic_DNA"/>
</dbReference>
<keyword evidence="6" id="KW-1185">Reference proteome</keyword>
<gene>
    <name evidence="5" type="ORF">Cgig2_018354</name>
</gene>
<reference evidence="5" key="1">
    <citation type="submission" date="2022-04" db="EMBL/GenBank/DDBJ databases">
        <title>Carnegiea gigantea Genome sequencing and assembly v2.</title>
        <authorList>
            <person name="Copetti D."/>
            <person name="Sanderson M.J."/>
            <person name="Burquez A."/>
            <person name="Wojciechowski M.F."/>
        </authorList>
    </citation>
    <scope>NUCLEOTIDE SEQUENCE</scope>
    <source>
        <strain evidence="5">SGP5-SGP5p</strain>
        <tissue evidence="5">Aerial part</tissue>
    </source>
</reference>
<dbReference type="GO" id="GO:0003677">
    <property type="term" value="F:DNA binding"/>
    <property type="evidence" value="ECO:0007669"/>
    <property type="project" value="UniProtKB-KW"/>
</dbReference>
<accession>A0A9Q1KZ43</accession>
<dbReference type="PROSITE" id="PS50158">
    <property type="entry name" value="ZF_CCHC"/>
    <property type="match status" value="1"/>
</dbReference>
<comment type="caution">
    <text evidence="5">The sequence shown here is derived from an EMBL/GenBank/DDBJ whole genome shotgun (WGS) entry which is preliminary data.</text>
</comment>
<keyword evidence="2" id="KW-0863">Zinc-finger</keyword>
<proteinExistence type="predicted"/>
<name>A0A9Q1KZ43_9CARY</name>
<keyword evidence="1" id="KW-0238">DNA-binding</keyword>
<evidence type="ECO:0000313" key="5">
    <source>
        <dbReference type="EMBL" id="KAJ8451720.1"/>
    </source>
</evidence>
<dbReference type="GO" id="GO:0009739">
    <property type="term" value="P:response to gibberellin"/>
    <property type="evidence" value="ECO:0007669"/>
    <property type="project" value="TreeGrafter"/>
</dbReference>
<sequence>MAAPAFKTPRTCSQCGNNGHNARTCTERAAAATATTAGFMLFGVKLTAAGSPSPSSSTFRKTMSMNNLSQYEQQPLDSSGNAADVGACGYASDDAVHASISQTPERKRGVPWTEEEHRLFLMGLKKVTSSSIEEQSPTQDSMVQTTISIKQSRLAPLIPVPPFSKMANLNLNQSPLTSSTSTHSSKDNESEPFLSLKLSSEPSDDQESVSRASAFRGFSSNGDSIISVA</sequence>